<feature type="domain" description="Transcobalamin-like C-terminal" evidence="1">
    <location>
        <begin position="62"/>
        <end position="127"/>
    </location>
</feature>
<gene>
    <name evidence="2" type="ORF">FM115_10475</name>
</gene>
<dbReference type="RefSeq" id="WP_087060000.1">
    <property type="nucleotide sequence ID" value="NZ_FUKW01000148.1"/>
</dbReference>
<dbReference type="AlphaFoldDB" id="A0A1R4KJR8"/>
<sequence>MKKKIIIILSAATALIALAIILWIIGRNSGPNPISEETAEVTVIIFANEEELANDSLSVSADTTLMDAMKENYELTVSADGFVEAIEGIEQSVDNNEFWVFEDNGEMVTEPAEEFILEDGDTISWELMEF</sequence>
<dbReference type="Proteomes" id="UP000195611">
    <property type="component" value="Unassembled WGS sequence"/>
</dbReference>
<dbReference type="InterPro" id="IPR027954">
    <property type="entry name" value="Transcobalamin-like_C"/>
</dbReference>
<reference evidence="2 3" key="1">
    <citation type="submission" date="2017-02" db="EMBL/GenBank/DDBJ databases">
        <authorList>
            <person name="Peterson S.W."/>
        </authorList>
    </citation>
    <scope>NUCLEOTIDE SEQUENCE [LARGE SCALE GENOMIC DNA]</scope>
    <source>
        <strain evidence="2 3">42ea</strain>
    </source>
</reference>
<dbReference type="Gene3D" id="2.170.130.30">
    <property type="match status" value="1"/>
</dbReference>
<dbReference type="Pfam" id="PF14478">
    <property type="entry name" value="DUF4430"/>
    <property type="match status" value="1"/>
</dbReference>
<organism evidence="2 3">
    <name type="scientific">Marinilactibacillus psychrotolerans 42ea</name>
    <dbReference type="NCBI Taxonomy" id="1255609"/>
    <lineage>
        <taxon>Bacteria</taxon>
        <taxon>Bacillati</taxon>
        <taxon>Bacillota</taxon>
        <taxon>Bacilli</taxon>
        <taxon>Lactobacillales</taxon>
        <taxon>Carnobacteriaceae</taxon>
        <taxon>Marinilactibacillus</taxon>
    </lineage>
</organism>
<evidence type="ECO:0000313" key="3">
    <source>
        <dbReference type="Proteomes" id="UP000195611"/>
    </source>
</evidence>
<evidence type="ECO:0000259" key="1">
    <source>
        <dbReference type="Pfam" id="PF14478"/>
    </source>
</evidence>
<keyword evidence="2" id="KW-0449">Lipoprotein</keyword>
<proteinExistence type="predicted"/>
<evidence type="ECO:0000313" key="2">
    <source>
        <dbReference type="EMBL" id="SJN44264.1"/>
    </source>
</evidence>
<dbReference type="EMBL" id="FUKW01000148">
    <property type="protein sequence ID" value="SJN44264.1"/>
    <property type="molecule type" value="Genomic_DNA"/>
</dbReference>
<accession>A0A1R4KJR8</accession>
<name>A0A1R4KJR8_9LACT</name>
<protein>
    <submittedName>
        <fullName evidence="2">Additional lipoprotein component of predicted cobalamin ECF transporter</fullName>
    </submittedName>
</protein>